<keyword evidence="3" id="KW-0677">Repeat</keyword>
<evidence type="ECO:0000256" key="4">
    <source>
        <dbReference type="ARBA" id="ARBA00023180"/>
    </source>
</evidence>
<evidence type="ECO:0000256" key="5">
    <source>
        <dbReference type="SAM" id="MobiDB-lite"/>
    </source>
</evidence>
<organism evidence="6 7">
    <name type="scientific">Ensete ventricosum</name>
    <name type="common">Abyssinian banana</name>
    <name type="synonym">Musa ensete</name>
    <dbReference type="NCBI Taxonomy" id="4639"/>
    <lineage>
        <taxon>Eukaryota</taxon>
        <taxon>Viridiplantae</taxon>
        <taxon>Streptophyta</taxon>
        <taxon>Embryophyta</taxon>
        <taxon>Tracheophyta</taxon>
        <taxon>Spermatophyta</taxon>
        <taxon>Magnoliopsida</taxon>
        <taxon>Liliopsida</taxon>
        <taxon>Zingiberales</taxon>
        <taxon>Musaceae</taxon>
        <taxon>Ensete</taxon>
    </lineage>
</organism>
<feature type="compositionally biased region" description="Low complexity" evidence="5">
    <location>
        <begin position="13"/>
        <end position="26"/>
    </location>
</feature>
<protein>
    <submittedName>
        <fullName evidence="6">Uncharacterized protein</fullName>
    </submittedName>
</protein>
<evidence type="ECO:0000313" key="6">
    <source>
        <dbReference type="EMBL" id="RRT42196.1"/>
    </source>
</evidence>
<proteinExistence type="inferred from homology"/>
<keyword evidence="4" id="KW-0325">Glycoprotein</keyword>
<sequence>MVALRSMSKKAIKSQSESSKVASEAVANPRTVTAFSSQDRILHLFGSTQKRPAILGSQHRPRRLPGSHEVHLVSGLLVRRPAHVSWPHHLRGWLAQAVSSGRPAA</sequence>
<dbReference type="PANTHER" id="PTHR45136">
    <property type="entry name" value="ABC TRANSPORTER DOMAIN-CONTAINING PROTEIN"/>
    <property type="match status" value="1"/>
</dbReference>
<evidence type="ECO:0000256" key="3">
    <source>
        <dbReference type="ARBA" id="ARBA00022737"/>
    </source>
</evidence>
<feature type="region of interest" description="Disordered" evidence="5">
    <location>
        <begin position="1"/>
        <end position="29"/>
    </location>
</feature>
<evidence type="ECO:0000256" key="2">
    <source>
        <dbReference type="ARBA" id="ARBA00022448"/>
    </source>
</evidence>
<evidence type="ECO:0000256" key="1">
    <source>
        <dbReference type="ARBA" id="ARBA00007577"/>
    </source>
</evidence>
<name>A0A426XRS3_ENSVE</name>
<dbReference type="AlphaFoldDB" id="A0A426XRS3"/>
<comment type="caution">
    <text evidence="6">The sequence shown here is derived from an EMBL/GenBank/DDBJ whole genome shotgun (WGS) entry which is preliminary data.</text>
</comment>
<reference evidence="6 7" key="1">
    <citation type="journal article" date="2014" name="Agronomy (Basel)">
        <title>A Draft Genome Sequence for Ensete ventricosum, the Drought-Tolerant Tree Against Hunger.</title>
        <authorList>
            <person name="Harrison J."/>
            <person name="Moore K.A."/>
            <person name="Paszkiewicz K."/>
            <person name="Jones T."/>
            <person name="Grant M."/>
            <person name="Ambacheew D."/>
            <person name="Muzemil S."/>
            <person name="Studholme D.J."/>
        </authorList>
    </citation>
    <scope>NUCLEOTIDE SEQUENCE [LARGE SCALE GENOMIC DNA]</scope>
</reference>
<comment type="similarity">
    <text evidence="1">Belongs to the ABC transporter superfamily. ABCB family. Multidrug resistance exporter (TC 3.A.1.201) subfamily.</text>
</comment>
<dbReference type="EMBL" id="AMZH03018005">
    <property type="protein sequence ID" value="RRT42196.1"/>
    <property type="molecule type" value="Genomic_DNA"/>
</dbReference>
<keyword evidence="2" id="KW-0813">Transport</keyword>
<dbReference type="PANTHER" id="PTHR45136:SF2">
    <property type="entry name" value="ABC TRANSPORTER DOMAIN-CONTAINING PROTEIN"/>
    <property type="match status" value="1"/>
</dbReference>
<accession>A0A426XRS3</accession>
<evidence type="ECO:0000313" key="7">
    <source>
        <dbReference type="Proteomes" id="UP000287651"/>
    </source>
</evidence>
<gene>
    <name evidence="6" type="ORF">B296_00053513</name>
</gene>
<dbReference type="Proteomes" id="UP000287651">
    <property type="component" value="Unassembled WGS sequence"/>
</dbReference>